<gene>
    <name evidence="5" type="ORF">L201_005383</name>
</gene>
<feature type="domain" description="Chromo" evidence="4">
    <location>
        <begin position="161"/>
        <end position="224"/>
    </location>
</feature>
<evidence type="ECO:0000259" key="4">
    <source>
        <dbReference type="PROSITE" id="PS50013"/>
    </source>
</evidence>
<name>A0AAX4K133_9TREE</name>
<evidence type="ECO:0000313" key="5">
    <source>
        <dbReference type="EMBL" id="WWC90448.1"/>
    </source>
</evidence>
<dbReference type="InterPro" id="IPR016197">
    <property type="entry name" value="Chromo-like_dom_sf"/>
</dbReference>
<dbReference type="EMBL" id="CP144104">
    <property type="protein sequence ID" value="WWC90448.1"/>
    <property type="molecule type" value="Genomic_DNA"/>
</dbReference>
<dbReference type="PANTHER" id="PTHR22812">
    <property type="entry name" value="CHROMOBOX PROTEIN"/>
    <property type="match status" value="1"/>
</dbReference>
<dbReference type="SUPFAM" id="SSF54160">
    <property type="entry name" value="Chromo domain-like"/>
    <property type="match status" value="2"/>
</dbReference>
<feature type="compositionally biased region" description="Low complexity" evidence="3">
    <location>
        <begin position="256"/>
        <end position="269"/>
    </location>
</feature>
<dbReference type="PROSITE" id="PS50013">
    <property type="entry name" value="CHROMO_2"/>
    <property type="match status" value="1"/>
</dbReference>
<proteinExistence type="predicted"/>
<feature type="compositionally biased region" description="Polar residues" evidence="3">
    <location>
        <begin position="230"/>
        <end position="251"/>
    </location>
</feature>
<keyword evidence="6" id="KW-1185">Reference proteome</keyword>
<organism evidence="5 6">
    <name type="scientific">Kwoniella dendrophila CBS 6074</name>
    <dbReference type="NCBI Taxonomy" id="1295534"/>
    <lineage>
        <taxon>Eukaryota</taxon>
        <taxon>Fungi</taxon>
        <taxon>Dikarya</taxon>
        <taxon>Basidiomycota</taxon>
        <taxon>Agaricomycotina</taxon>
        <taxon>Tremellomycetes</taxon>
        <taxon>Tremellales</taxon>
        <taxon>Cryptococcaceae</taxon>
        <taxon>Kwoniella</taxon>
    </lineage>
</organism>
<dbReference type="GO" id="GO:0006338">
    <property type="term" value="P:chromatin remodeling"/>
    <property type="evidence" value="ECO:0007669"/>
    <property type="project" value="UniProtKB-ARBA"/>
</dbReference>
<comment type="subcellular location">
    <subcellularLocation>
        <location evidence="1">Nucleus</location>
    </subcellularLocation>
</comment>
<dbReference type="Pfam" id="PF00385">
    <property type="entry name" value="Chromo"/>
    <property type="match status" value="1"/>
</dbReference>
<dbReference type="Pfam" id="PF01393">
    <property type="entry name" value="Chromo_shadow"/>
    <property type="match status" value="1"/>
</dbReference>
<feature type="compositionally biased region" description="Acidic residues" evidence="3">
    <location>
        <begin position="139"/>
        <end position="161"/>
    </location>
</feature>
<dbReference type="RefSeq" id="XP_066077211.1">
    <property type="nucleotide sequence ID" value="XM_066221114.1"/>
</dbReference>
<dbReference type="AlphaFoldDB" id="A0AAX4K133"/>
<feature type="region of interest" description="Disordered" evidence="3">
    <location>
        <begin position="217"/>
        <end position="287"/>
    </location>
</feature>
<dbReference type="InterPro" id="IPR051219">
    <property type="entry name" value="Heterochromatin_chromo-domain"/>
</dbReference>
<dbReference type="InterPro" id="IPR008251">
    <property type="entry name" value="Chromo_shadow_dom"/>
</dbReference>
<feature type="compositionally biased region" description="Acidic residues" evidence="3">
    <location>
        <begin position="104"/>
        <end position="113"/>
    </location>
</feature>
<feature type="compositionally biased region" description="Acidic residues" evidence="3">
    <location>
        <begin position="270"/>
        <end position="282"/>
    </location>
</feature>
<feature type="region of interest" description="Disordered" evidence="3">
    <location>
        <begin position="83"/>
        <end position="161"/>
    </location>
</feature>
<dbReference type="CDD" id="cd00024">
    <property type="entry name" value="CD_CSD"/>
    <property type="match status" value="1"/>
</dbReference>
<dbReference type="PRINTS" id="PR00504">
    <property type="entry name" value="CHROMODOMAIN"/>
</dbReference>
<feature type="compositionally biased region" description="Basic and acidic residues" evidence="3">
    <location>
        <begin position="91"/>
        <end position="103"/>
    </location>
</feature>
<dbReference type="InterPro" id="IPR000953">
    <property type="entry name" value="Chromo/chromo_shadow_dom"/>
</dbReference>
<dbReference type="InterPro" id="IPR017984">
    <property type="entry name" value="Chromo_dom_subgr"/>
</dbReference>
<evidence type="ECO:0000256" key="3">
    <source>
        <dbReference type="SAM" id="MobiDB-lite"/>
    </source>
</evidence>
<dbReference type="GeneID" id="91096053"/>
<dbReference type="InterPro" id="IPR023780">
    <property type="entry name" value="Chromo_domain"/>
</dbReference>
<evidence type="ECO:0000313" key="6">
    <source>
        <dbReference type="Proteomes" id="UP001355207"/>
    </source>
</evidence>
<evidence type="ECO:0000256" key="1">
    <source>
        <dbReference type="ARBA" id="ARBA00004123"/>
    </source>
</evidence>
<accession>A0AAX4K133</accession>
<keyword evidence="2" id="KW-0539">Nucleus</keyword>
<dbReference type="SMART" id="SM00298">
    <property type="entry name" value="CHROMO"/>
    <property type="match status" value="1"/>
</dbReference>
<evidence type="ECO:0000256" key="2">
    <source>
        <dbReference type="ARBA" id="ARBA00023242"/>
    </source>
</evidence>
<reference evidence="5 6" key="1">
    <citation type="submission" date="2024-01" db="EMBL/GenBank/DDBJ databases">
        <title>Comparative genomics of Cryptococcus and Kwoniella reveals pathogenesis evolution and contrasting modes of karyotype evolution via chromosome fusion or intercentromeric recombination.</title>
        <authorList>
            <person name="Coelho M.A."/>
            <person name="David-Palma M."/>
            <person name="Shea T."/>
            <person name="Bowers K."/>
            <person name="McGinley-Smith S."/>
            <person name="Mohammad A.W."/>
            <person name="Gnirke A."/>
            <person name="Yurkov A.M."/>
            <person name="Nowrousian M."/>
            <person name="Sun S."/>
            <person name="Cuomo C.A."/>
            <person name="Heitman J."/>
        </authorList>
    </citation>
    <scope>NUCLEOTIDE SEQUENCE [LARGE SCALE GENOMIC DNA]</scope>
    <source>
        <strain evidence="5 6">CBS 6074</strain>
    </source>
</reference>
<dbReference type="Gene3D" id="2.40.50.40">
    <property type="match status" value="2"/>
</dbReference>
<sequence length="358" mass="40928">MSKHASERTLPTKSHRYFDFPHIKLQTQFKVSSPFIDEHYEKSINPPSKECQSKSGGLLSIWTRFLPFTSSGHTNPLITDEEEVSLSNESANHHQTDETREDQSIDSELDNEEQSTTSTRKSKSANKELHPEIMQVDEPVVDDYEEELDENDEEEEDEGEYEVEAIVDHRQKKGAQAGKHEYLVSWKGYGPEHNTWEPEDHVAHANDIVARYWATKPKQAVSQKKDTLKRSQSSQGGSSTPVPKSNKHTNGATGGSQKQQSRAKQQQQQDELELEDDDDQFPEFELSHVDSTAKYEDVADWEDTVISVDTIERSSKDELVIYLTMVGGEKVAVATEVAYRRCPNKVLKFYEKHLKWKT</sequence>
<dbReference type="GO" id="GO:0005634">
    <property type="term" value="C:nucleus"/>
    <property type="evidence" value="ECO:0007669"/>
    <property type="project" value="UniProtKB-SubCell"/>
</dbReference>
<dbReference type="SMART" id="SM00300">
    <property type="entry name" value="ChSh"/>
    <property type="match status" value="1"/>
</dbReference>
<protein>
    <recommendedName>
        <fullName evidence="4">Chromo domain-containing protein</fullName>
    </recommendedName>
</protein>
<dbReference type="Proteomes" id="UP001355207">
    <property type="component" value="Chromosome 7"/>
</dbReference>